<protein>
    <submittedName>
        <fullName evidence="1">Uncharacterized protein</fullName>
    </submittedName>
</protein>
<dbReference type="AlphaFoldDB" id="A0AAE0ZZA5"/>
<dbReference type="Proteomes" id="UP001283361">
    <property type="component" value="Unassembled WGS sequence"/>
</dbReference>
<name>A0AAE0ZZA5_9GAST</name>
<comment type="caution">
    <text evidence="1">The sequence shown here is derived from an EMBL/GenBank/DDBJ whole genome shotgun (WGS) entry which is preliminary data.</text>
</comment>
<gene>
    <name evidence="1" type="ORF">RRG08_021782</name>
</gene>
<dbReference type="EMBL" id="JAWDGP010003066">
    <property type="protein sequence ID" value="KAK3777671.1"/>
    <property type="molecule type" value="Genomic_DNA"/>
</dbReference>
<keyword evidence="2" id="KW-1185">Reference proteome</keyword>
<proteinExistence type="predicted"/>
<evidence type="ECO:0000313" key="2">
    <source>
        <dbReference type="Proteomes" id="UP001283361"/>
    </source>
</evidence>
<accession>A0AAE0ZZA5</accession>
<organism evidence="1 2">
    <name type="scientific">Elysia crispata</name>
    <name type="common">lettuce slug</name>
    <dbReference type="NCBI Taxonomy" id="231223"/>
    <lineage>
        <taxon>Eukaryota</taxon>
        <taxon>Metazoa</taxon>
        <taxon>Spiralia</taxon>
        <taxon>Lophotrochozoa</taxon>
        <taxon>Mollusca</taxon>
        <taxon>Gastropoda</taxon>
        <taxon>Heterobranchia</taxon>
        <taxon>Euthyneura</taxon>
        <taxon>Panpulmonata</taxon>
        <taxon>Sacoglossa</taxon>
        <taxon>Placobranchoidea</taxon>
        <taxon>Plakobranchidae</taxon>
        <taxon>Elysia</taxon>
    </lineage>
</organism>
<reference evidence="1" key="1">
    <citation type="journal article" date="2023" name="G3 (Bethesda)">
        <title>A reference genome for the long-term kleptoplast-retaining sea slug Elysia crispata morphotype clarki.</title>
        <authorList>
            <person name="Eastman K.E."/>
            <person name="Pendleton A.L."/>
            <person name="Shaikh M.A."/>
            <person name="Suttiyut T."/>
            <person name="Ogas R."/>
            <person name="Tomko P."/>
            <person name="Gavelis G."/>
            <person name="Widhalm J.R."/>
            <person name="Wisecaver J.H."/>
        </authorList>
    </citation>
    <scope>NUCLEOTIDE SEQUENCE</scope>
    <source>
        <strain evidence="1">ECLA1</strain>
    </source>
</reference>
<evidence type="ECO:0000313" key="1">
    <source>
        <dbReference type="EMBL" id="KAK3777671.1"/>
    </source>
</evidence>
<sequence length="87" mass="9858">MMMKIIIITAATTSPTKNINKTNNPVHYVLLKAPARATRGQFRAAGAPQRYRRPYAHINSCWEKCKNNDVNSTQTLPLTWHLPHCLA</sequence>